<dbReference type="PRINTS" id="PR00449">
    <property type="entry name" value="RASTRNSFRMNG"/>
</dbReference>
<dbReference type="CDD" id="cd01861">
    <property type="entry name" value="Rab6"/>
    <property type="match status" value="1"/>
</dbReference>
<dbReference type="Proteomes" id="UP001470230">
    <property type="component" value="Unassembled WGS sequence"/>
</dbReference>
<comment type="caution">
    <text evidence="3">The sequence shown here is derived from an EMBL/GenBank/DDBJ whole genome shotgun (WGS) entry which is preliminary data.</text>
</comment>
<dbReference type="InterPro" id="IPR027417">
    <property type="entry name" value="P-loop_NTPase"/>
</dbReference>
<dbReference type="SMART" id="SM00176">
    <property type="entry name" value="RAN"/>
    <property type="match status" value="1"/>
</dbReference>
<evidence type="ECO:0000313" key="4">
    <source>
        <dbReference type="Proteomes" id="UP001470230"/>
    </source>
</evidence>
<dbReference type="Pfam" id="PF00071">
    <property type="entry name" value="Ras"/>
    <property type="match status" value="1"/>
</dbReference>
<keyword evidence="2" id="KW-0342">GTP-binding</keyword>
<evidence type="ECO:0000313" key="3">
    <source>
        <dbReference type="EMBL" id="KAK8894329.1"/>
    </source>
</evidence>
<dbReference type="PROSITE" id="PS51420">
    <property type="entry name" value="RHO"/>
    <property type="match status" value="1"/>
</dbReference>
<sequence length="192" mass="21485">MTLKCKAVFLGAAGTGKTSLIRRFMQNEFDKDYTTTIGIDFLVKPIQVQDKTVNLQIWDTAGQERFRSLIPSYIRDSQIAVLVYDVSDPQSFEEAIGFHKNVISECGNDASCILVGNKNDLESKVKHDQVIEFAKPKSIPTIETSAKTGQNVNLLFKMISESMPDIGNIRPEPIIVETETKEENKSQNSCFC</sequence>
<dbReference type="Gene3D" id="3.40.50.300">
    <property type="entry name" value="P-loop containing nucleotide triphosphate hydrolases"/>
    <property type="match status" value="1"/>
</dbReference>
<dbReference type="NCBIfam" id="TIGR00231">
    <property type="entry name" value="small_GTP"/>
    <property type="match status" value="1"/>
</dbReference>
<gene>
    <name evidence="3" type="ORF">M9Y10_022764</name>
</gene>
<dbReference type="PANTHER" id="PTHR47977">
    <property type="entry name" value="RAS-RELATED PROTEIN RAB"/>
    <property type="match status" value="1"/>
</dbReference>
<organism evidence="3 4">
    <name type="scientific">Tritrichomonas musculus</name>
    <dbReference type="NCBI Taxonomy" id="1915356"/>
    <lineage>
        <taxon>Eukaryota</taxon>
        <taxon>Metamonada</taxon>
        <taxon>Parabasalia</taxon>
        <taxon>Tritrichomonadida</taxon>
        <taxon>Tritrichomonadidae</taxon>
        <taxon>Tritrichomonas</taxon>
    </lineage>
</organism>
<evidence type="ECO:0008006" key="5">
    <source>
        <dbReference type="Google" id="ProtNLM"/>
    </source>
</evidence>
<name>A0ABR2KT74_9EUKA</name>
<dbReference type="SUPFAM" id="SSF52540">
    <property type="entry name" value="P-loop containing nucleoside triphosphate hydrolases"/>
    <property type="match status" value="1"/>
</dbReference>
<dbReference type="SMART" id="SM00173">
    <property type="entry name" value="RAS"/>
    <property type="match status" value="1"/>
</dbReference>
<evidence type="ECO:0000256" key="2">
    <source>
        <dbReference type="ARBA" id="ARBA00023134"/>
    </source>
</evidence>
<evidence type="ECO:0000256" key="1">
    <source>
        <dbReference type="ARBA" id="ARBA00022741"/>
    </source>
</evidence>
<dbReference type="SMART" id="SM00175">
    <property type="entry name" value="RAB"/>
    <property type="match status" value="1"/>
</dbReference>
<keyword evidence="1" id="KW-0547">Nucleotide-binding</keyword>
<dbReference type="InterPro" id="IPR001806">
    <property type="entry name" value="Small_GTPase"/>
</dbReference>
<dbReference type="PROSITE" id="PS51421">
    <property type="entry name" value="RAS"/>
    <property type="match status" value="1"/>
</dbReference>
<protein>
    <recommendedName>
        <fullName evidence="5">Small GTP-binding protein</fullName>
    </recommendedName>
</protein>
<accession>A0ABR2KT74</accession>
<dbReference type="SMART" id="SM00174">
    <property type="entry name" value="RHO"/>
    <property type="match status" value="1"/>
</dbReference>
<reference evidence="3 4" key="1">
    <citation type="submission" date="2024-04" db="EMBL/GenBank/DDBJ databases">
        <title>Tritrichomonas musculus Genome.</title>
        <authorList>
            <person name="Alves-Ferreira E."/>
            <person name="Grigg M."/>
            <person name="Lorenzi H."/>
            <person name="Galac M."/>
        </authorList>
    </citation>
    <scope>NUCLEOTIDE SEQUENCE [LARGE SCALE GENOMIC DNA]</scope>
    <source>
        <strain evidence="3 4">EAF2021</strain>
    </source>
</reference>
<keyword evidence="4" id="KW-1185">Reference proteome</keyword>
<dbReference type="InterPro" id="IPR050227">
    <property type="entry name" value="Rab"/>
</dbReference>
<dbReference type="PROSITE" id="PS51419">
    <property type="entry name" value="RAB"/>
    <property type="match status" value="1"/>
</dbReference>
<proteinExistence type="predicted"/>
<dbReference type="InterPro" id="IPR005225">
    <property type="entry name" value="Small_GTP-bd"/>
</dbReference>
<dbReference type="EMBL" id="JAPFFF010000003">
    <property type="protein sequence ID" value="KAK8894329.1"/>
    <property type="molecule type" value="Genomic_DNA"/>
</dbReference>